<sequence length="179" mass="19851">MTNLAKRASILMLTIVLAGLLQPWTMQNRTVPYQESSLFYSRAQAAPAWLPWFSEQVSDLDFQEFYSGASPLGLEMSSKLQSLAGKKVRISGFMAPPLKPTLSFFVLTKVPMSICPFCSTDADWPNDIVLIKLQQPVTALPFDRPITVTGQLELGYQLDNETGFVSLVRIMADTLAEAN</sequence>
<comment type="caution">
    <text evidence="1">The sequence shown here is derived from an EMBL/GenBank/DDBJ whole genome shotgun (WGS) entry which is preliminary data.</text>
</comment>
<name>A0A4R1Q1Q2_9FIRM</name>
<dbReference type="Gene3D" id="2.40.50.870">
    <property type="entry name" value="Protein of unknown function (DUF3299)"/>
    <property type="match status" value="1"/>
</dbReference>
<organism evidence="1 2">
    <name type="scientific">Anaerospora hongkongensis</name>
    <dbReference type="NCBI Taxonomy" id="244830"/>
    <lineage>
        <taxon>Bacteria</taxon>
        <taxon>Bacillati</taxon>
        <taxon>Bacillota</taxon>
        <taxon>Negativicutes</taxon>
        <taxon>Selenomonadales</taxon>
        <taxon>Sporomusaceae</taxon>
        <taxon>Anaerospora</taxon>
    </lineage>
</organism>
<accession>A0A4R1Q1Q2</accession>
<gene>
    <name evidence="1" type="ORF">EV210_102416</name>
</gene>
<dbReference type="OrthoDB" id="2583024at2"/>
<dbReference type="RefSeq" id="WP_132076107.1">
    <property type="nucleotide sequence ID" value="NZ_DAMAKO010000008.1"/>
</dbReference>
<dbReference type="Proteomes" id="UP000295063">
    <property type="component" value="Unassembled WGS sequence"/>
</dbReference>
<evidence type="ECO:0000313" key="2">
    <source>
        <dbReference type="Proteomes" id="UP000295063"/>
    </source>
</evidence>
<evidence type="ECO:0008006" key="3">
    <source>
        <dbReference type="Google" id="ProtNLM"/>
    </source>
</evidence>
<dbReference type="AlphaFoldDB" id="A0A4R1Q1Q2"/>
<proteinExistence type="predicted"/>
<protein>
    <recommendedName>
        <fullName evidence="3">DUF3299 domain-containing protein</fullName>
    </recommendedName>
</protein>
<reference evidence="1 2" key="1">
    <citation type="submission" date="2019-03" db="EMBL/GenBank/DDBJ databases">
        <title>Genomic Encyclopedia of Type Strains, Phase IV (KMG-IV): sequencing the most valuable type-strain genomes for metagenomic binning, comparative biology and taxonomic classification.</title>
        <authorList>
            <person name="Goeker M."/>
        </authorList>
    </citation>
    <scope>NUCLEOTIDE SEQUENCE [LARGE SCALE GENOMIC DNA]</scope>
    <source>
        <strain evidence="1 2">DSM 15969</strain>
    </source>
</reference>
<keyword evidence="2" id="KW-1185">Reference proteome</keyword>
<evidence type="ECO:0000313" key="1">
    <source>
        <dbReference type="EMBL" id="TCL39498.1"/>
    </source>
</evidence>
<dbReference type="EMBL" id="SLUI01000002">
    <property type="protein sequence ID" value="TCL39498.1"/>
    <property type="molecule type" value="Genomic_DNA"/>
</dbReference>